<proteinExistence type="predicted"/>
<reference evidence="1 2" key="1">
    <citation type="submission" date="2015-01" db="EMBL/GenBank/DDBJ databases">
        <title>Genome Sequencing of Rickettsiales.</title>
        <authorList>
            <person name="Daugherty S.C."/>
            <person name="Su Q."/>
            <person name="Abolude K."/>
            <person name="Beier-Sexton M."/>
            <person name="Carlyon J.A."/>
            <person name="Carter R."/>
            <person name="Day N.P."/>
            <person name="Dumler S.J."/>
            <person name="Dyachenko V."/>
            <person name="Godinez A."/>
            <person name="Kurtti T.J."/>
            <person name="Lichay M."/>
            <person name="Mullins K.E."/>
            <person name="Ott S."/>
            <person name="Pappas-Brown V."/>
            <person name="Paris D.H."/>
            <person name="Patel P."/>
            <person name="Richards A.L."/>
            <person name="Sadzewicz L."/>
            <person name="Sears K."/>
            <person name="Seidman D."/>
            <person name="Sengamalay N."/>
            <person name="Stenos J."/>
            <person name="Tallon L.J."/>
            <person name="Vincent G."/>
            <person name="Fraser C.M."/>
            <person name="Munderloh U."/>
            <person name="Dunning-Hotopp J.C."/>
        </authorList>
    </citation>
    <scope>NUCLEOTIDE SEQUENCE [LARGE SCALE GENOMIC DNA]</scope>
    <source>
        <strain evidence="1 2">ApNP</strain>
    </source>
</reference>
<gene>
    <name evidence="1" type="ORF">APHNP_0135</name>
</gene>
<dbReference type="EMBL" id="LANW01000001">
    <property type="protein sequence ID" value="KJV67012.1"/>
    <property type="molecule type" value="Genomic_DNA"/>
</dbReference>
<name>A0A0F3NH15_ANAPH</name>
<evidence type="ECO:0000313" key="1">
    <source>
        <dbReference type="EMBL" id="KJV67012.1"/>
    </source>
</evidence>
<dbReference type="AlphaFoldDB" id="A0A0F3NH15"/>
<accession>A0A0F3NH15</accession>
<dbReference type="PATRIC" id="fig|1359153.3.peg.143"/>
<comment type="caution">
    <text evidence="1">The sequence shown here is derived from an EMBL/GenBank/DDBJ whole genome shotgun (WGS) entry which is preliminary data.</text>
</comment>
<sequence length="51" mass="5858">MYFKKVLGQYFSRCARGFLYPLGKLDLVLDAQGVGFEKCSNRSIFFFVLAL</sequence>
<protein>
    <submittedName>
        <fullName evidence="1">Uncharacterized protein</fullName>
    </submittedName>
</protein>
<dbReference type="Proteomes" id="UP000033385">
    <property type="component" value="Unassembled WGS sequence"/>
</dbReference>
<evidence type="ECO:0000313" key="2">
    <source>
        <dbReference type="Proteomes" id="UP000033385"/>
    </source>
</evidence>
<organism evidence="1 2">
    <name type="scientific">Anaplasma phagocytophilum str. ApNP</name>
    <dbReference type="NCBI Taxonomy" id="1359153"/>
    <lineage>
        <taxon>Bacteria</taxon>
        <taxon>Pseudomonadati</taxon>
        <taxon>Pseudomonadota</taxon>
        <taxon>Alphaproteobacteria</taxon>
        <taxon>Rickettsiales</taxon>
        <taxon>Anaplasmataceae</taxon>
        <taxon>Anaplasma</taxon>
        <taxon>phagocytophilum group</taxon>
    </lineage>
</organism>